<evidence type="ECO:0000313" key="2">
    <source>
        <dbReference type="EMBL" id="GAA1599894.1"/>
    </source>
</evidence>
<organism evidence="2 3">
    <name type="scientific">Kribbella karoonensis</name>
    <dbReference type="NCBI Taxonomy" id="324851"/>
    <lineage>
        <taxon>Bacteria</taxon>
        <taxon>Bacillati</taxon>
        <taxon>Actinomycetota</taxon>
        <taxon>Actinomycetes</taxon>
        <taxon>Propionibacteriales</taxon>
        <taxon>Kribbellaceae</taxon>
        <taxon>Kribbella</taxon>
    </lineage>
</organism>
<dbReference type="Proteomes" id="UP001500190">
    <property type="component" value="Unassembled WGS sequence"/>
</dbReference>
<feature type="compositionally biased region" description="Low complexity" evidence="1">
    <location>
        <begin position="17"/>
        <end position="27"/>
    </location>
</feature>
<reference evidence="3" key="1">
    <citation type="journal article" date="2019" name="Int. J. Syst. Evol. Microbiol.">
        <title>The Global Catalogue of Microorganisms (GCM) 10K type strain sequencing project: providing services to taxonomists for standard genome sequencing and annotation.</title>
        <authorList>
            <consortium name="The Broad Institute Genomics Platform"/>
            <consortium name="The Broad Institute Genome Sequencing Center for Infectious Disease"/>
            <person name="Wu L."/>
            <person name="Ma J."/>
        </authorList>
    </citation>
    <scope>NUCLEOTIDE SEQUENCE [LARGE SCALE GENOMIC DNA]</scope>
    <source>
        <strain evidence="3">JCM 14304</strain>
    </source>
</reference>
<name>A0ABP4Q512_9ACTN</name>
<feature type="region of interest" description="Disordered" evidence="1">
    <location>
        <begin position="1"/>
        <end position="40"/>
    </location>
</feature>
<dbReference type="EMBL" id="BAAAND010000008">
    <property type="protein sequence ID" value="GAA1599894.1"/>
    <property type="molecule type" value="Genomic_DNA"/>
</dbReference>
<proteinExistence type="predicted"/>
<evidence type="ECO:0000313" key="3">
    <source>
        <dbReference type="Proteomes" id="UP001500190"/>
    </source>
</evidence>
<evidence type="ECO:0000256" key="1">
    <source>
        <dbReference type="SAM" id="MobiDB-lite"/>
    </source>
</evidence>
<sequence>MLRFVGARRDPDNEVYTLTGPTPVETPVLPPPTCTRAARGPMLVRTPRLDARIRTPGATFTENPTTVPPPNHAHLPQTPCDELCVLTIARKHQVVTSSQVSA</sequence>
<accession>A0ABP4Q512</accession>
<keyword evidence="3" id="KW-1185">Reference proteome</keyword>
<protein>
    <submittedName>
        <fullName evidence="2">Uncharacterized protein</fullName>
    </submittedName>
</protein>
<gene>
    <name evidence="2" type="ORF">GCM10009742_54730</name>
</gene>
<comment type="caution">
    <text evidence="2">The sequence shown here is derived from an EMBL/GenBank/DDBJ whole genome shotgun (WGS) entry which is preliminary data.</text>
</comment>